<dbReference type="Proteomes" id="UP000499080">
    <property type="component" value="Unassembled WGS sequence"/>
</dbReference>
<accession>A0A4Y2N844</accession>
<dbReference type="AlphaFoldDB" id="A0A4Y2N844"/>
<evidence type="ECO:0000313" key="2">
    <source>
        <dbReference type="Proteomes" id="UP000499080"/>
    </source>
</evidence>
<protein>
    <submittedName>
        <fullName evidence="1">Uncharacterized protein</fullName>
    </submittedName>
</protein>
<organism evidence="1 2">
    <name type="scientific">Araneus ventricosus</name>
    <name type="common">Orbweaver spider</name>
    <name type="synonym">Epeira ventricosa</name>
    <dbReference type="NCBI Taxonomy" id="182803"/>
    <lineage>
        <taxon>Eukaryota</taxon>
        <taxon>Metazoa</taxon>
        <taxon>Ecdysozoa</taxon>
        <taxon>Arthropoda</taxon>
        <taxon>Chelicerata</taxon>
        <taxon>Arachnida</taxon>
        <taxon>Araneae</taxon>
        <taxon>Araneomorphae</taxon>
        <taxon>Entelegynae</taxon>
        <taxon>Araneoidea</taxon>
        <taxon>Araneidae</taxon>
        <taxon>Araneus</taxon>
    </lineage>
</organism>
<keyword evidence="2" id="KW-1185">Reference proteome</keyword>
<comment type="caution">
    <text evidence="1">The sequence shown here is derived from an EMBL/GenBank/DDBJ whole genome shotgun (WGS) entry which is preliminary data.</text>
</comment>
<evidence type="ECO:0000313" key="1">
    <source>
        <dbReference type="EMBL" id="GBN34820.1"/>
    </source>
</evidence>
<reference evidence="1 2" key="1">
    <citation type="journal article" date="2019" name="Sci. Rep.">
        <title>Orb-weaving spider Araneus ventricosus genome elucidates the spidroin gene catalogue.</title>
        <authorList>
            <person name="Kono N."/>
            <person name="Nakamura H."/>
            <person name="Ohtoshi R."/>
            <person name="Moran D.A.P."/>
            <person name="Shinohara A."/>
            <person name="Yoshida Y."/>
            <person name="Fujiwara M."/>
            <person name="Mori M."/>
            <person name="Tomita M."/>
            <person name="Arakawa K."/>
        </authorList>
    </citation>
    <scope>NUCLEOTIDE SEQUENCE [LARGE SCALE GENOMIC DNA]</scope>
</reference>
<sequence length="75" mass="8385">MAEPSTSGVPTPIVMKDNFAKWQPRRSSGWQVNPEEYFTSKIGTVDRSLMFSQSFCRKGEQPEADGSAIRLLCSD</sequence>
<gene>
    <name evidence="1" type="ORF">AVEN_51002_1</name>
</gene>
<dbReference type="EMBL" id="BGPR01008597">
    <property type="protein sequence ID" value="GBN34820.1"/>
    <property type="molecule type" value="Genomic_DNA"/>
</dbReference>
<name>A0A4Y2N844_ARAVE</name>
<proteinExistence type="predicted"/>